<comment type="similarity">
    <text evidence="3 11">Belongs to the peptidase S33 family.</text>
</comment>
<dbReference type="SUPFAM" id="SSF53474">
    <property type="entry name" value="alpha/beta-Hydrolases"/>
    <property type="match status" value="1"/>
</dbReference>
<feature type="active site" description="Nucleophile" evidence="12">
    <location>
        <position position="107"/>
    </location>
</feature>
<feature type="active site" evidence="12">
    <location>
        <position position="263"/>
    </location>
</feature>
<comment type="subcellular location">
    <subcellularLocation>
        <location evidence="2 11">Cytoplasm</location>
    </subcellularLocation>
</comment>
<dbReference type="GO" id="GO:0005737">
    <property type="term" value="C:cytoplasm"/>
    <property type="evidence" value="ECO:0007669"/>
    <property type="project" value="UniProtKB-SubCell"/>
</dbReference>
<evidence type="ECO:0000256" key="10">
    <source>
        <dbReference type="ARBA" id="ARBA00029605"/>
    </source>
</evidence>
<evidence type="ECO:0000256" key="12">
    <source>
        <dbReference type="PIRSR" id="PIRSR006431-1"/>
    </source>
</evidence>
<comment type="caution">
    <text evidence="14">The sequence shown here is derived from an EMBL/GenBank/DDBJ whole genome shotgun (WGS) entry which is preliminary data.</text>
</comment>
<dbReference type="GO" id="GO:0006508">
    <property type="term" value="P:proteolysis"/>
    <property type="evidence" value="ECO:0007669"/>
    <property type="project" value="UniProtKB-KW"/>
</dbReference>
<evidence type="ECO:0000256" key="9">
    <source>
        <dbReference type="ARBA" id="ARBA00022801"/>
    </source>
</evidence>
<dbReference type="Pfam" id="PF00561">
    <property type="entry name" value="Abhydrolase_1"/>
    <property type="match status" value="1"/>
</dbReference>
<dbReference type="PANTHER" id="PTHR43722:SF1">
    <property type="entry name" value="PROLINE IMINOPEPTIDASE"/>
    <property type="match status" value="1"/>
</dbReference>
<keyword evidence="7 11" id="KW-0963">Cytoplasm</keyword>
<evidence type="ECO:0000256" key="1">
    <source>
        <dbReference type="ARBA" id="ARBA00001585"/>
    </source>
</evidence>
<evidence type="ECO:0000256" key="3">
    <source>
        <dbReference type="ARBA" id="ARBA00010088"/>
    </source>
</evidence>
<evidence type="ECO:0000256" key="2">
    <source>
        <dbReference type="ARBA" id="ARBA00004496"/>
    </source>
</evidence>
<reference evidence="14 15" key="1">
    <citation type="submission" date="2017-08" db="EMBL/GenBank/DDBJ databases">
        <title>Infants hospitalized years apart are colonized by the same room-sourced microbial strains.</title>
        <authorList>
            <person name="Brooks B."/>
            <person name="Olm M.R."/>
            <person name="Firek B.A."/>
            <person name="Baker R."/>
            <person name="Thomas B.C."/>
            <person name="Morowitz M.J."/>
            <person name="Banfield J.F."/>
        </authorList>
    </citation>
    <scope>NUCLEOTIDE SEQUENCE [LARGE SCALE GENOMIC DNA]</scope>
    <source>
        <strain evidence="14">S2_005_002_R2_29</strain>
    </source>
</reference>
<name>A0A2W5MZS4_9BACT</name>
<dbReference type="PANTHER" id="PTHR43722">
    <property type="entry name" value="PROLINE IMINOPEPTIDASE"/>
    <property type="match status" value="1"/>
</dbReference>
<evidence type="ECO:0000313" key="14">
    <source>
        <dbReference type="EMBL" id="PZQ45649.1"/>
    </source>
</evidence>
<dbReference type="InterPro" id="IPR002410">
    <property type="entry name" value="Peptidase_S33"/>
</dbReference>
<dbReference type="GO" id="GO:0004177">
    <property type="term" value="F:aminopeptidase activity"/>
    <property type="evidence" value="ECO:0007669"/>
    <property type="project" value="UniProtKB-UniRule"/>
</dbReference>
<evidence type="ECO:0000256" key="6">
    <source>
        <dbReference type="ARBA" id="ARBA00022438"/>
    </source>
</evidence>
<evidence type="ECO:0000256" key="7">
    <source>
        <dbReference type="ARBA" id="ARBA00022490"/>
    </source>
</evidence>
<evidence type="ECO:0000259" key="13">
    <source>
        <dbReference type="Pfam" id="PF00561"/>
    </source>
</evidence>
<dbReference type="InterPro" id="IPR000073">
    <property type="entry name" value="AB_hydrolase_1"/>
</dbReference>
<feature type="domain" description="AB hydrolase-1" evidence="13">
    <location>
        <begin position="34"/>
        <end position="292"/>
    </location>
</feature>
<evidence type="ECO:0000256" key="4">
    <source>
        <dbReference type="ARBA" id="ARBA00012568"/>
    </source>
</evidence>
<dbReference type="InterPro" id="IPR005944">
    <property type="entry name" value="Pro_iminopeptidase"/>
</dbReference>
<evidence type="ECO:0000256" key="8">
    <source>
        <dbReference type="ARBA" id="ARBA00022670"/>
    </source>
</evidence>
<dbReference type="PRINTS" id="PR00793">
    <property type="entry name" value="PROAMNOPTASE"/>
</dbReference>
<gene>
    <name evidence="14" type="ORF">DI551_06790</name>
</gene>
<dbReference type="AlphaFoldDB" id="A0A2W5MZS4"/>
<dbReference type="InterPro" id="IPR029058">
    <property type="entry name" value="AB_hydrolase_fold"/>
</dbReference>
<evidence type="ECO:0000256" key="11">
    <source>
        <dbReference type="PIRNR" id="PIRNR006431"/>
    </source>
</evidence>
<organism evidence="14 15">
    <name type="scientific">Micavibrio aeruginosavorus</name>
    <dbReference type="NCBI Taxonomy" id="349221"/>
    <lineage>
        <taxon>Bacteria</taxon>
        <taxon>Pseudomonadati</taxon>
        <taxon>Bdellovibrionota</taxon>
        <taxon>Bdellovibrionia</taxon>
        <taxon>Bdellovibrionales</taxon>
        <taxon>Pseudobdellovibrionaceae</taxon>
        <taxon>Micavibrio</taxon>
    </lineage>
</organism>
<dbReference type="Gene3D" id="3.40.50.1820">
    <property type="entry name" value="alpha/beta hydrolase"/>
    <property type="match status" value="1"/>
</dbReference>
<accession>A0A2W5MZS4</accession>
<proteinExistence type="inferred from homology"/>
<keyword evidence="9 11" id="KW-0378">Hydrolase</keyword>
<dbReference type="Proteomes" id="UP000249417">
    <property type="component" value="Unassembled WGS sequence"/>
</dbReference>
<dbReference type="PIRSF" id="PIRSF006431">
    <property type="entry name" value="Pept_S33"/>
    <property type="match status" value="1"/>
</dbReference>
<dbReference type="EMBL" id="QFQB01000042">
    <property type="protein sequence ID" value="PZQ45649.1"/>
    <property type="molecule type" value="Genomic_DNA"/>
</dbReference>
<feature type="active site" description="Proton donor" evidence="12">
    <location>
        <position position="291"/>
    </location>
</feature>
<keyword evidence="8 11" id="KW-0645">Protease</keyword>
<evidence type="ECO:0000256" key="5">
    <source>
        <dbReference type="ARBA" id="ARBA00021843"/>
    </source>
</evidence>
<keyword evidence="6 11" id="KW-0031">Aminopeptidase</keyword>
<comment type="catalytic activity">
    <reaction evidence="1 11">
        <text>Release of N-terminal proline from a peptide.</text>
        <dbReference type="EC" id="3.4.11.5"/>
    </reaction>
</comment>
<protein>
    <recommendedName>
        <fullName evidence="5 11">Proline iminopeptidase</fullName>
        <shortName evidence="11">PIP</shortName>
        <ecNumber evidence="4 11">3.4.11.5</ecNumber>
    </recommendedName>
    <alternativeName>
        <fullName evidence="10 11">Prolyl aminopeptidase</fullName>
    </alternativeName>
</protein>
<evidence type="ECO:0000313" key="15">
    <source>
        <dbReference type="Proteomes" id="UP000249417"/>
    </source>
</evidence>
<sequence length="313" mass="35645">MYAEIKPYDEGFLDVGDGYSLAYGRFGNPGGPKIIYLHGGPGAGCAWNEYRYFDPSYYDVVLFDQRGSGKSVPLGERKANSTDCLVGDIEKLRTYFGYDRWIVAGGSWGSCLAMEYAAKHADRIDRMLLRGIFFGDKEGAEYIPEGDAYTRDNVWFREYEALVPDDLKEKSLSYAYYEMLDRGENLAMEAAIRFNRWNASLATSIPRVDLIEEVEENLAETLANSRMYFHFAVNEFFHQKRERLLDVMKNFKGAVDIVHGRQDYICSVENAYQLDAVCPNSHLHVIENCGHSMAEPLLKEAFVRISDGWKLAV</sequence>
<dbReference type="EC" id="3.4.11.5" evidence="4 11"/>